<gene>
    <name evidence="1" type="ORF">FA047_09565</name>
</gene>
<reference evidence="1 2" key="1">
    <citation type="submission" date="2019-04" db="EMBL/GenBank/DDBJ databases">
        <title>Pedobacter sp. RP-3-15 sp. nov., isolated from Arctic soil.</title>
        <authorList>
            <person name="Dahal R.H."/>
            <person name="Kim D.-U."/>
        </authorList>
    </citation>
    <scope>NUCLEOTIDE SEQUENCE [LARGE SCALE GENOMIC DNA]</scope>
    <source>
        <strain evidence="1 2">RP-3-15</strain>
    </source>
</reference>
<protein>
    <submittedName>
        <fullName evidence="1">Uncharacterized protein</fullName>
    </submittedName>
</protein>
<proteinExistence type="predicted"/>
<keyword evidence="2" id="KW-1185">Reference proteome</keyword>
<dbReference type="AlphaFoldDB" id="A0A4U1CPX8"/>
<dbReference type="EMBL" id="SWBQ01000002">
    <property type="protein sequence ID" value="TKC07484.1"/>
    <property type="molecule type" value="Genomic_DNA"/>
</dbReference>
<accession>A0A4U1CPX8</accession>
<comment type="caution">
    <text evidence="1">The sequence shown here is derived from an EMBL/GenBank/DDBJ whole genome shotgun (WGS) entry which is preliminary data.</text>
</comment>
<evidence type="ECO:0000313" key="2">
    <source>
        <dbReference type="Proteomes" id="UP000307244"/>
    </source>
</evidence>
<dbReference type="OrthoDB" id="1095806at2"/>
<sequence>MKKTLSLIFSVSIIIFYSCKKDLYPLKATDSNKIEFIEPSSLTGTKITGTPIIKKLWFNEGQKVNKLASEESSLLSLNALPTTGPESPAEISFSTNVLIDEGRVRPAQPLTADIIKNFFADTTQATYFEWGLYVETPWPVVRDNVSMYITGDAKIHLGHSFLSLSTTDADGTVRRLSVGFYPSGNDRMGKVYSPGYMYNNEAHRYNVKYLFSGTGVNYKLGFQKIVDMLQKTEQQPSAPFDYSGQFVLYDTPYAWRLNPNSKYKYSHNDASRVLKLFAQARILPAVYSPSVNFPYGSLQSPYFFTAEFNGRLANQLDSARRFPTSNYGQNYLNVQGIDPNYQTFFWNTLISTNPDYQYSVIGSNINITSTPSLTAITKSNGMTQTQNNVLNSTLTSQLNLSCYYGNVYSGLINKSVKFNFNVNTSTAGAYNYTNNNLYFQSINTITANVLTEELFHAYQHYFYPGGGLAQYTNVGRSNIEFEAKLAFDISQAIEGGGCCLAISNDTEYLNWIYDLVNISAVDPTYPTSATVEAKYYHFLQKFIIAKPQYNFPINYSLKPLAYYSIADQCR</sequence>
<dbReference type="Proteomes" id="UP000307244">
    <property type="component" value="Unassembled WGS sequence"/>
</dbReference>
<dbReference type="PROSITE" id="PS51257">
    <property type="entry name" value="PROKAR_LIPOPROTEIN"/>
    <property type="match status" value="1"/>
</dbReference>
<name>A0A4U1CPX8_9SPHI</name>
<organism evidence="1 2">
    <name type="scientific">Pedobacter frigoris</name>
    <dbReference type="NCBI Taxonomy" id="2571272"/>
    <lineage>
        <taxon>Bacteria</taxon>
        <taxon>Pseudomonadati</taxon>
        <taxon>Bacteroidota</taxon>
        <taxon>Sphingobacteriia</taxon>
        <taxon>Sphingobacteriales</taxon>
        <taxon>Sphingobacteriaceae</taxon>
        <taxon>Pedobacter</taxon>
    </lineage>
</organism>
<evidence type="ECO:0000313" key="1">
    <source>
        <dbReference type="EMBL" id="TKC07484.1"/>
    </source>
</evidence>
<dbReference type="RefSeq" id="WP_136835814.1">
    <property type="nucleotide sequence ID" value="NZ_SWBQ01000002.1"/>
</dbReference>